<gene>
    <name evidence="2" type="ORF">GCM10023224_05020</name>
</gene>
<dbReference type="RefSeq" id="WP_345555280.1">
    <property type="nucleotide sequence ID" value="NZ_BAABIK010000002.1"/>
</dbReference>
<feature type="compositionally biased region" description="Gly residues" evidence="1">
    <location>
        <begin position="84"/>
        <end position="97"/>
    </location>
</feature>
<evidence type="ECO:0000256" key="1">
    <source>
        <dbReference type="SAM" id="MobiDB-lite"/>
    </source>
</evidence>
<evidence type="ECO:0000313" key="2">
    <source>
        <dbReference type="EMBL" id="GAA4928737.1"/>
    </source>
</evidence>
<feature type="region of interest" description="Disordered" evidence="1">
    <location>
        <begin position="69"/>
        <end position="99"/>
    </location>
</feature>
<accession>A0ABP9G4T9</accession>
<keyword evidence="3" id="KW-1185">Reference proteome</keyword>
<proteinExistence type="predicted"/>
<name>A0ABP9G4T9_9ACTN</name>
<organism evidence="2 3">
    <name type="scientific">Streptomonospora halophila</name>
    <dbReference type="NCBI Taxonomy" id="427369"/>
    <lineage>
        <taxon>Bacteria</taxon>
        <taxon>Bacillati</taxon>
        <taxon>Actinomycetota</taxon>
        <taxon>Actinomycetes</taxon>
        <taxon>Streptosporangiales</taxon>
        <taxon>Nocardiopsidaceae</taxon>
        <taxon>Streptomonospora</taxon>
    </lineage>
</organism>
<comment type="caution">
    <text evidence="2">The sequence shown here is derived from an EMBL/GenBank/DDBJ whole genome shotgun (WGS) entry which is preliminary data.</text>
</comment>
<dbReference type="Proteomes" id="UP001499993">
    <property type="component" value="Unassembled WGS sequence"/>
</dbReference>
<dbReference type="EMBL" id="BAABIK010000002">
    <property type="protein sequence ID" value="GAA4928737.1"/>
    <property type="molecule type" value="Genomic_DNA"/>
</dbReference>
<sequence>MPSAGRVYVDILPDSKRFGPELRSKLKATTKDLKVDVPVEADTRAALARLVGLEKAANRLDGRTVTVNVRTKQTGGPLAPPSTGGRGGSARGGGGQSFTGLSPAAGAGAAIGGPALVPAVGALTGALGGLVSGFSAATAGAGAFAAATVPAVLDVADVIQKEAAAAEGGKEATKAYEEALAGLTPQARNTVDAWGSLTDAYEQWQRGLQSDTLPVVNRSLGLLESQLPTLTPIVRSAADGFDELLESAEAGLGSPEWQRFTDFAARQAGPTIDSLGKSAGNLALTATGLVVSLEPLWNRVGPGFQNLTADMAAWANESSNFTGFIDWTIQNGPVFADTFGSIAGAAIDVGVAVAPLGTVYAKGLGQFAEAVSWVADTAPWLIQAAVAFGTARAAFSLFGRVNQGLIQPLRELPGRIRDMGDSFSSVTAPAGTATKATRGFRGALGGVVGALGGPWGLAITAGVTALGFFANAKADAAAKTSALTSAIEADSGAIGENTRQTVAMALEDEGLLEVSERLGIGIGEVTSAAVGQGDAMQRLNDKILDQINANERAYAQGELTYGQYSTARDDLVTLQEAINGQNTAVNEATAAYQREQEVQAAATEQQGMYNTSVGAGATKVRDLRTALDELTSANISAMQSEISFEEALDQATAGIQQNGATLNTNTEAGRANRRNLIQLRDSTLDHLESMRANGESSDAMRDAHERARKKLIQLARQSGFTKQEAKDLANEMLGFPKDIKTRIGVSASGSWSLQDMNSPNDPFSRYGRQGFGYGRAAGGPIYGPGTKTSDSIPIWASQGEYMQRASAVDYYGTGVMDALNEQRIPREALMPGFATGGWITRGGGDTPWDRVDDHRKDTRESYGRMLRRLIDSVGDEAADQFKQYAGGPMGVVRLANESIGKYPESGGNNVNAITSWYGMNGAPWCAMFISWLFAKAGASKALGGAARTAWTGDYYTSGMSRASYPQPGDVAVYGTRHVNLVTSPGGGRRVGGNQSDNVTAGRNYYGGTVFRPMWNRVGYRDGGLIDILRQDEQEDGRHPLLDYPQLAGLAGGGTARGWTVVGEQGPELARFDTSAQVYSTQESARMLAEAARAGSSGVQGGDGASSPLIGTYEQHLHNGEATFRNAFSEVNHGLRVARKGGVHSGG</sequence>
<evidence type="ECO:0008006" key="4">
    <source>
        <dbReference type="Google" id="ProtNLM"/>
    </source>
</evidence>
<evidence type="ECO:0000313" key="3">
    <source>
        <dbReference type="Proteomes" id="UP001499993"/>
    </source>
</evidence>
<protein>
    <recommendedName>
        <fullName evidence="4">CHAP domain-containing protein</fullName>
    </recommendedName>
</protein>
<reference evidence="3" key="1">
    <citation type="journal article" date="2019" name="Int. J. Syst. Evol. Microbiol.">
        <title>The Global Catalogue of Microorganisms (GCM) 10K type strain sequencing project: providing services to taxonomists for standard genome sequencing and annotation.</title>
        <authorList>
            <consortium name="The Broad Institute Genomics Platform"/>
            <consortium name="The Broad Institute Genome Sequencing Center for Infectious Disease"/>
            <person name="Wu L."/>
            <person name="Ma J."/>
        </authorList>
    </citation>
    <scope>NUCLEOTIDE SEQUENCE [LARGE SCALE GENOMIC DNA]</scope>
    <source>
        <strain evidence="3">JCM 18123</strain>
    </source>
</reference>